<feature type="chain" id="PRO_5019852487" description="Cupredoxin-like protein" evidence="1">
    <location>
        <begin position="35"/>
        <end position="124"/>
    </location>
</feature>
<sequence length="124" mass="12917">MLPAIGRRRALAALTGAILLSVAGTGCGSSEAPADPGSPVEVAITITGGRSQPQPGRVDAKKNQQVRITVTSDVADRVHVHGYEVGADLMAGQPATVEFVADMDGLFEVETHQTGLLLFQLLVR</sequence>
<evidence type="ECO:0008006" key="4">
    <source>
        <dbReference type="Google" id="ProtNLM"/>
    </source>
</evidence>
<protein>
    <recommendedName>
        <fullName evidence="4">Cupredoxin-like protein</fullName>
    </recommendedName>
</protein>
<gene>
    <name evidence="2" type="ORF">BDK92_2444</name>
</gene>
<dbReference type="Proteomes" id="UP000277671">
    <property type="component" value="Unassembled WGS sequence"/>
</dbReference>
<keyword evidence="3" id="KW-1185">Reference proteome</keyword>
<dbReference type="SUPFAM" id="SSF49503">
    <property type="entry name" value="Cupredoxins"/>
    <property type="match status" value="1"/>
</dbReference>
<evidence type="ECO:0000313" key="3">
    <source>
        <dbReference type="Proteomes" id="UP000277671"/>
    </source>
</evidence>
<dbReference type="RefSeq" id="WP_147456966.1">
    <property type="nucleotide sequence ID" value="NZ_RBKT01000001.1"/>
</dbReference>
<dbReference type="OrthoDB" id="6717945at2"/>
<feature type="signal peptide" evidence="1">
    <location>
        <begin position="1"/>
        <end position="34"/>
    </location>
</feature>
<dbReference type="PROSITE" id="PS51257">
    <property type="entry name" value="PROKAR_LIPOPROTEIN"/>
    <property type="match status" value="1"/>
</dbReference>
<name>A0A495JGV4_9ACTN</name>
<dbReference type="AlphaFoldDB" id="A0A495JGV4"/>
<keyword evidence="1" id="KW-0732">Signal</keyword>
<dbReference type="PROSITE" id="PS51318">
    <property type="entry name" value="TAT"/>
    <property type="match status" value="1"/>
</dbReference>
<dbReference type="EMBL" id="RBKT01000001">
    <property type="protein sequence ID" value="RKR88137.1"/>
    <property type="molecule type" value="Genomic_DNA"/>
</dbReference>
<accession>A0A495JGV4</accession>
<reference evidence="2 3" key="1">
    <citation type="submission" date="2018-10" db="EMBL/GenBank/DDBJ databases">
        <title>Sequencing the genomes of 1000 actinobacteria strains.</title>
        <authorList>
            <person name="Klenk H.-P."/>
        </authorList>
    </citation>
    <scope>NUCLEOTIDE SEQUENCE [LARGE SCALE GENOMIC DNA]</scope>
    <source>
        <strain evidence="2 3">DSM 45175</strain>
    </source>
</reference>
<dbReference type="InterPro" id="IPR006311">
    <property type="entry name" value="TAT_signal"/>
</dbReference>
<dbReference type="Gene3D" id="2.60.40.420">
    <property type="entry name" value="Cupredoxins - blue copper proteins"/>
    <property type="match status" value="1"/>
</dbReference>
<evidence type="ECO:0000256" key="1">
    <source>
        <dbReference type="SAM" id="SignalP"/>
    </source>
</evidence>
<comment type="caution">
    <text evidence="2">The sequence shown here is derived from an EMBL/GenBank/DDBJ whole genome shotgun (WGS) entry which is preliminary data.</text>
</comment>
<proteinExistence type="predicted"/>
<evidence type="ECO:0000313" key="2">
    <source>
        <dbReference type="EMBL" id="RKR88137.1"/>
    </source>
</evidence>
<organism evidence="2 3">
    <name type="scientific">Micromonospora pisi</name>
    <dbReference type="NCBI Taxonomy" id="589240"/>
    <lineage>
        <taxon>Bacteria</taxon>
        <taxon>Bacillati</taxon>
        <taxon>Actinomycetota</taxon>
        <taxon>Actinomycetes</taxon>
        <taxon>Micromonosporales</taxon>
        <taxon>Micromonosporaceae</taxon>
        <taxon>Micromonospora</taxon>
    </lineage>
</organism>
<dbReference type="InterPro" id="IPR008972">
    <property type="entry name" value="Cupredoxin"/>
</dbReference>